<organism evidence="1">
    <name type="scientific">Lepeophtheirus salmonis</name>
    <name type="common">Salmon louse</name>
    <name type="synonym">Caligus salmonis</name>
    <dbReference type="NCBI Taxonomy" id="72036"/>
    <lineage>
        <taxon>Eukaryota</taxon>
        <taxon>Metazoa</taxon>
        <taxon>Ecdysozoa</taxon>
        <taxon>Arthropoda</taxon>
        <taxon>Crustacea</taxon>
        <taxon>Multicrustacea</taxon>
        <taxon>Hexanauplia</taxon>
        <taxon>Copepoda</taxon>
        <taxon>Siphonostomatoida</taxon>
        <taxon>Caligidae</taxon>
        <taxon>Lepeophtheirus</taxon>
    </lineage>
</organism>
<dbReference type="AlphaFoldDB" id="A0A0K2VEY2"/>
<protein>
    <submittedName>
        <fullName evidence="1">Uncharacterized protein</fullName>
    </submittedName>
</protein>
<name>A0A0K2VEY2_LEPSM</name>
<dbReference type="EMBL" id="HACA01031569">
    <property type="protein sequence ID" value="CDW48930.1"/>
    <property type="molecule type" value="Transcribed_RNA"/>
</dbReference>
<evidence type="ECO:0000313" key="1">
    <source>
        <dbReference type="EMBL" id="CDW48930.1"/>
    </source>
</evidence>
<reference evidence="1" key="1">
    <citation type="submission" date="2014-05" db="EMBL/GenBank/DDBJ databases">
        <authorList>
            <person name="Chronopoulou M."/>
        </authorList>
    </citation>
    <scope>NUCLEOTIDE SEQUENCE</scope>
    <source>
        <tissue evidence="1">Whole organism</tissue>
    </source>
</reference>
<accession>A0A0K2VEY2</accession>
<proteinExistence type="predicted"/>
<sequence>MLIPSTLNSTAKWCIHVFGSSLILTSRDSRNVSSSFKPFHPLPAFLFTPLSFFLTTLMLQTVLTDTPTIFEILFRSTSVSRRSETFTVFIYVRSSFVRF</sequence>